<comment type="caution">
    <text evidence="2">The sequence shown here is derived from an EMBL/GenBank/DDBJ whole genome shotgun (WGS) entry which is preliminary data.</text>
</comment>
<dbReference type="Proteomes" id="UP000763557">
    <property type="component" value="Unassembled WGS sequence"/>
</dbReference>
<feature type="compositionally biased region" description="Pro residues" evidence="1">
    <location>
        <begin position="187"/>
        <end position="205"/>
    </location>
</feature>
<evidence type="ECO:0000313" key="2">
    <source>
        <dbReference type="EMBL" id="NRN63536.1"/>
    </source>
</evidence>
<organism evidence="2 3">
    <name type="scientific">Kibdelosporangium persicum</name>
    <dbReference type="NCBI Taxonomy" id="2698649"/>
    <lineage>
        <taxon>Bacteria</taxon>
        <taxon>Bacillati</taxon>
        <taxon>Actinomycetota</taxon>
        <taxon>Actinomycetes</taxon>
        <taxon>Pseudonocardiales</taxon>
        <taxon>Pseudonocardiaceae</taxon>
        <taxon>Kibdelosporangium</taxon>
    </lineage>
</organism>
<reference evidence="2 3" key="1">
    <citation type="submission" date="2020-01" db="EMBL/GenBank/DDBJ databases">
        <title>Kibdelosporangium persica a novel Actinomycetes from a hot desert in Iran.</title>
        <authorList>
            <person name="Safaei N."/>
            <person name="Zaburannyi N."/>
            <person name="Mueller R."/>
            <person name="Wink J."/>
        </authorList>
    </citation>
    <scope>NUCLEOTIDE SEQUENCE [LARGE SCALE GENOMIC DNA]</scope>
    <source>
        <strain evidence="2 3">4NS15</strain>
    </source>
</reference>
<protein>
    <submittedName>
        <fullName evidence="2">AsnC-type helix-turn-helix domain</fullName>
    </submittedName>
</protein>
<dbReference type="Gene3D" id="1.10.10.10">
    <property type="entry name" value="Winged helix-like DNA-binding domain superfamily/Winged helix DNA-binding domain"/>
    <property type="match status" value="1"/>
</dbReference>
<evidence type="ECO:0000313" key="3">
    <source>
        <dbReference type="Proteomes" id="UP000763557"/>
    </source>
</evidence>
<accession>A0ABX2EWV8</accession>
<name>A0ABX2EWV8_9PSEU</name>
<gene>
    <name evidence="2" type="ORF">GC106_7370</name>
</gene>
<feature type="compositionally biased region" description="Pro residues" evidence="1">
    <location>
        <begin position="163"/>
        <end position="173"/>
    </location>
</feature>
<evidence type="ECO:0000256" key="1">
    <source>
        <dbReference type="SAM" id="MobiDB-lite"/>
    </source>
</evidence>
<dbReference type="InterPro" id="IPR036388">
    <property type="entry name" value="WH-like_DNA-bd_sf"/>
</dbReference>
<keyword evidence="3" id="KW-1185">Reference proteome</keyword>
<dbReference type="EMBL" id="JAAATY010000001">
    <property type="protein sequence ID" value="NRN63536.1"/>
    <property type="molecule type" value="Genomic_DNA"/>
</dbReference>
<sequence length="391" mass="40844">MTRERSSPFGREGYGGARTDHYDGVAFPAVVTPDPVDMRLLSLIAEMGRAAVHEVAARMGMDPREVASRLVALSANGLPLVVGVECDPNGIRAALAAVAPPSYPVQGTPSGVYPPNAFPPGAYPPPSAGHAYPMGPPSGANAYQHQATPSGPYAHPAGTPSGAYPPPATPSGPYPVHGTPSGRYQGPPQPPSHPIPAQPAPPPDPVMTTWGPPQTSTWARGDQPGQAQVTHAAPVAQVQVQPARPAPRQPSARTGKVGGTLEAEGLEGEYLAIQLVEVVDPADFLFTAAGYRLQEGERSVVVHTEMVNRGTQAFNSLPDLYLVLIAKDGQTVSKAPVSLSSRPPHRIGVAPGETAGGHTVYVLPENLEISAVRWSARPDDLSRALTWTVEP</sequence>
<proteinExistence type="predicted"/>
<feature type="region of interest" description="Disordered" evidence="1">
    <location>
        <begin position="129"/>
        <end position="223"/>
    </location>
</feature>